<feature type="domain" description="Squalene cyclase C-terminal" evidence="5">
    <location>
        <begin position="305"/>
        <end position="619"/>
    </location>
</feature>
<dbReference type="EC" id="4.2.1.137" evidence="7"/>
<name>A0ABS2SW74_9BACI</name>
<dbReference type="Pfam" id="PF13243">
    <property type="entry name" value="SQHop_cyclase_C"/>
    <property type="match status" value="1"/>
</dbReference>
<gene>
    <name evidence="7" type="ORF">JOC54_002760</name>
</gene>
<evidence type="ECO:0000256" key="3">
    <source>
        <dbReference type="ARBA" id="ARBA00022737"/>
    </source>
</evidence>
<dbReference type="InterPro" id="IPR008930">
    <property type="entry name" value="Terpenoid_cyclase/PrenylTrfase"/>
</dbReference>
<evidence type="ECO:0000259" key="6">
    <source>
        <dbReference type="Pfam" id="PF13249"/>
    </source>
</evidence>
<feature type="domain" description="Squalene cyclase N-terminal" evidence="6">
    <location>
        <begin position="12"/>
        <end position="290"/>
    </location>
</feature>
<evidence type="ECO:0000313" key="8">
    <source>
        <dbReference type="Proteomes" id="UP001179280"/>
    </source>
</evidence>
<dbReference type="InterPro" id="IPR006400">
    <property type="entry name" value="Hopene-cyclase"/>
</dbReference>
<reference evidence="7" key="1">
    <citation type="submission" date="2021-01" db="EMBL/GenBank/DDBJ databases">
        <title>Genomic Encyclopedia of Type Strains, Phase IV (KMG-IV): sequencing the most valuable type-strain genomes for metagenomic binning, comparative biology and taxonomic classification.</title>
        <authorList>
            <person name="Goeker M."/>
        </authorList>
    </citation>
    <scope>NUCLEOTIDE SEQUENCE</scope>
    <source>
        <strain evidence="7">DSM 21943</strain>
    </source>
</reference>
<dbReference type="InterPro" id="IPR032696">
    <property type="entry name" value="SQ_cyclase_C"/>
</dbReference>
<dbReference type="RefSeq" id="WP_204466720.1">
    <property type="nucleotide sequence ID" value="NZ_JAFBCV010000008.1"/>
</dbReference>
<dbReference type="Proteomes" id="UP001179280">
    <property type="component" value="Unassembled WGS sequence"/>
</dbReference>
<dbReference type="EMBL" id="JAFBCV010000008">
    <property type="protein sequence ID" value="MBM7839480.1"/>
    <property type="molecule type" value="Genomic_DNA"/>
</dbReference>
<evidence type="ECO:0000256" key="4">
    <source>
        <dbReference type="ARBA" id="ARBA00023235"/>
    </source>
</evidence>
<keyword evidence="8" id="KW-1185">Reference proteome</keyword>
<dbReference type="SUPFAM" id="SSF48239">
    <property type="entry name" value="Terpenoid cyclases/Protein prenyltransferases"/>
    <property type="match status" value="2"/>
</dbReference>
<proteinExistence type="inferred from homology"/>
<dbReference type="InterPro" id="IPR032697">
    <property type="entry name" value="SQ_cyclase_N"/>
</dbReference>
<comment type="pathway">
    <text evidence="1">Secondary metabolite biosynthesis; hopanoid biosynthesis.</text>
</comment>
<organism evidence="7 8">
    <name type="scientific">Shouchella xiaoxiensis</name>
    <dbReference type="NCBI Taxonomy" id="766895"/>
    <lineage>
        <taxon>Bacteria</taxon>
        <taxon>Bacillati</taxon>
        <taxon>Bacillota</taxon>
        <taxon>Bacilli</taxon>
        <taxon>Bacillales</taxon>
        <taxon>Bacillaceae</taxon>
        <taxon>Shouchella</taxon>
    </lineage>
</organism>
<evidence type="ECO:0000256" key="1">
    <source>
        <dbReference type="ARBA" id="ARBA00004999"/>
    </source>
</evidence>
<dbReference type="Pfam" id="PF13249">
    <property type="entry name" value="SQHop_cyclase_N"/>
    <property type="match status" value="1"/>
</dbReference>
<evidence type="ECO:0000259" key="5">
    <source>
        <dbReference type="Pfam" id="PF13243"/>
    </source>
</evidence>
<accession>A0ABS2SW74</accession>
<keyword evidence="3" id="KW-0677">Repeat</keyword>
<comment type="similarity">
    <text evidence="2">Belongs to the terpene cyclase/mutase family.</text>
</comment>
<evidence type="ECO:0000313" key="7">
    <source>
        <dbReference type="EMBL" id="MBM7839480.1"/>
    </source>
</evidence>
<dbReference type="InterPro" id="IPR018333">
    <property type="entry name" value="Squalene_cyclase"/>
</dbReference>
<dbReference type="PANTHER" id="PTHR11764">
    <property type="entry name" value="TERPENE CYCLASE/MUTASE FAMILY MEMBER"/>
    <property type="match status" value="1"/>
</dbReference>
<dbReference type="GO" id="GO:0016829">
    <property type="term" value="F:lyase activity"/>
    <property type="evidence" value="ECO:0007669"/>
    <property type="project" value="UniProtKB-KW"/>
</dbReference>
<comment type="caution">
    <text evidence="7">The sequence shown here is derived from an EMBL/GenBank/DDBJ whole genome shotgun (WGS) entry which is preliminary data.</text>
</comment>
<dbReference type="SFLD" id="SFLDG01016">
    <property type="entry name" value="Prenyltransferase_Like_2"/>
    <property type="match status" value="1"/>
</dbReference>
<protein>
    <submittedName>
        <fullName evidence="7">Sporulenol synthase</fullName>
        <ecNumber evidence="7">4.2.1.137</ecNumber>
    </submittedName>
</protein>
<sequence>MNRSEGMAYLINKLREDQTSSGSWEYPFEAGTFTDAYMIILLRTLERNDEALIDELAERLMSRQETNGAWKLFPDDSNGNVTTTVEAYYALLYSGNYDVEDERLRKAKQFIVDNGGIEKTTLLTKMMLMFTGQYKWPRFFPLPIEIILLPLAFPVNLYSMSVYGRAHMVPFLIAADQKVSIKTEMSPDLTQLYSGAREDVFSDWAESEDSRKLRLSILASVEKHAGGSSDLHGLALAKAKRYMMGGLEPDGTLFSYFTSTTFMIFALLALGHKKDDPLIVKAVEGLYTFKTTVNGHTHIQFTTASIWNTSLITYALQEAGVKPKDPMIQKATSYLLEKQHDQYGDWVFHNQYTQPGGWGFSNINTKQPDLDDTTSSLRAITPMASLSAMYSRWNQGVNWVVSMQNKDGGWPAFEKNTNSFLLALLPIQESKGILTDPSTPDLTGRTMELLGNFVHLPQESDALSRGVRWLKKNQEKNGSWEGQWGVQYIYGTWAALTGLAASGVTGTDETVKKAVSWFKSIQNQDGGWGESCLSDRNKTYTPLNGSTLTHTAWALDALIAVSEYPDKTMIDGLRFLLKSLKRTDWHEEYPAGKGLADRIYFHYHSYRYFYPLLALAHYTKKYD</sequence>
<dbReference type="NCBIfam" id="TIGR01507">
    <property type="entry name" value="hopene_cyclase"/>
    <property type="match status" value="1"/>
</dbReference>
<keyword evidence="7" id="KW-0456">Lyase</keyword>
<evidence type="ECO:0000256" key="2">
    <source>
        <dbReference type="ARBA" id="ARBA00009755"/>
    </source>
</evidence>
<keyword evidence="4" id="KW-0413">Isomerase</keyword>
<dbReference type="NCBIfam" id="TIGR01787">
    <property type="entry name" value="squalene_cyclas"/>
    <property type="match status" value="1"/>
</dbReference>
<dbReference type="PANTHER" id="PTHR11764:SF20">
    <property type="entry name" value="LANOSTEROL SYNTHASE"/>
    <property type="match status" value="1"/>
</dbReference>
<dbReference type="Gene3D" id="1.50.10.20">
    <property type="match status" value="2"/>
</dbReference>